<dbReference type="Proteomes" id="UP001642409">
    <property type="component" value="Unassembled WGS sequence"/>
</dbReference>
<accession>A0AA86TWD5</accession>
<reference evidence="2 4" key="2">
    <citation type="submission" date="2024-07" db="EMBL/GenBank/DDBJ databases">
        <authorList>
            <person name="Akdeniz Z."/>
        </authorList>
    </citation>
    <scope>NUCLEOTIDE SEQUENCE [LARGE SCALE GENOMIC DNA]</scope>
</reference>
<protein>
    <submittedName>
        <fullName evidence="1">Dynein light chain</fullName>
    </submittedName>
    <submittedName>
        <fullName evidence="2">Dynein_light chain</fullName>
    </submittedName>
</protein>
<dbReference type="EMBL" id="CAXDID020000142">
    <property type="protein sequence ID" value="CAL6039339.1"/>
    <property type="molecule type" value="Genomic_DNA"/>
</dbReference>
<gene>
    <name evidence="2" type="ORF">HINF_LOCUS13625</name>
    <name evidence="1" type="ORF">HINF_LOCUS19260</name>
    <name evidence="3" type="ORF">HINF_LOCUS37807</name>
</gene>
<dbReference type="AlphaFoldDB" id="A0AA86TWD5"/>
<keyword evidence="4" id="KW-1185">Reference proteome</keyword>
<evidence type="ECO:0000313" key="3">
    <source>
        <dbReference type="EMBL" id="CAL6039339.1"/>
    </source>
</evidence>
<dbReference type="EMBL" id="CAXDID020000032">
    <property type="protein sequence ID" value="CAL5994606.1"/>
    <property type="molecule type" value="Genomic_DNA"/>
</dbReference>
<dbReference type="EMBL" id="CATOUU010000495">
    <property type="protein sequence ID" value="CAI9931615.1"/>
    <property type="molecule type" value="Genomic_DNA"/>
</dbReference>
<evidence type="ECO:0000313" key="2">
    <source>
        <dbReference type="EMBL" id="CAL5994606.1"/>
    </source>
</evidence>
<name>A0AA86TWD5_9EUKA</name>
<evidence type="ECO:0000313" key="4">
    <source>
        <dbReference type="Proteomes" id="UP001642409"/>
    </source>
</evidence>
<proteinExistence type="predicted"/>
<organism evidence="1">
    <name type="scientific">Hexamita inflata</name>
    <dbReference type="NCBI Taxonomy" id="28002"/>
    <lineage>
        <taxon>Eukaryota</taxon>
        <taxon>Metamonada</taxon>
        <taxon>Diplomonadida</taxon>
        <taxon>Hexamitidae</taxon>
        <taxon>Hexamitinae</taxon>
        <taxon>Hexamita</taxon>
    </lineage>
</organism>
<evidence type="ECO:0000313" key="1">
    <source>
        <dbReference type="EMBL" id="CAI9931615.1"/>
    </source>
</evidence>
<sequence>MTETSELDNLFQKYANKQQLVELWAIPQMLKDLNINLQEEELFNIVFEMDIHKAMTILQLKNLIFRIQNKSDTLEAENDIVTAWIALNGQENKLGVIKTSDLQKMSDKYKMELNFEQILHKYYRQKNIMQYQTQEMGYQVFKDIMAAGPELID</sequence>
<reference evidence="1" key="1">
    <citation type="submission" date="2023-06" db="EMBL/GenBank/DDBJ databases">
        <authorList>
            <person name="Kurt Z."/>
        </authorList>
    </citation>
    <scope>NUCLEOTIDE SEQUENCE</scope>
</reference>
<comment type="caution">
    <text evidence="1">The sequence shown here is derived from an EMBL/GenBank/DDBJ whole genome shotgun (WGS) entry which is preliminary data.</text>
</comment>